<evidence type="ECO:0000313" key="5">
    <source>
        <dbReference type="Proteomes" id="UP000295164"/>
    </source>
</evidence>
<name>A0A4R4E3K9_9BACT</name>
<dbReference type="GO" id="GO:0005829">
    <property type="term" value="C:cytosol"/>
    <property type="evidence" value="ECO:0007669"/>
    <property type="project" value="TreeGrafter"/>
</dbReference>
<dbReference type="Gene3D" id="3.30.420.10">
    <property type="entry name" value="Ribonuclease H-like superfamily/Ribonuclease H"/>
    <property type="match status" value="1"/>
</dbReference>
<dbReference type="PANTHER" id="PTHR30231:SF41">
    <property type="entry name" value="DNA POLYMERASE III SUBUNIT EPSILON"/>
    <property type="match status" value="1"/>
</dbReference>
<dbReference type="InterPro" id="IPR035901">
    <property type="entry name" value="GIY-YIG_endonuc_sf"/>
</dbReference>
<dbReference type="InterPro" id="IPR000305">
    <property type="entry name" value="GIY-YIG_endonuc"/>
</dbReference>
<evidence type="ECO:0000256" key="1">
    <source>
        <dbReference type="ARBA" id="ARBA00025483"/>
    </source>
</evidence>
<dbReference type="OrthoDB" id="9803913at2"/>
<dbReference type="InterPro" id="IPR013520">
    <property type="entry name" value="Ribonucl_H"/>
</dbReference>
<dbReference type="RefSeq" id="WP_131850733.1">
    <property type="nucleotide sequence ID" value="NZ_SKFH01000003.1"/>
</dbReference>
<dbReference type="GO" id="GO:0003887">
    <property type="term" value="F:DNA-directed DNA polymerase activity"/>
    <property type="evidence" value="ECO:0007669"/>
    <property type="project" value="InterPro"/>
</dbReference>
<evidence type="ECO:0000313" key="4">
    <source>
        <dbReference type="EMBL" id="TCZ74134.1"/>
    </source>
</evidence>
<dbReference type="Gene3D" id="3.40.1440.10">
    <property type="entry name" value="GIY-YIG endonuclease"/>
    <property type="match status" value="1"/>
</dbReference>
<dbReference type="EMBL" id="SKFH01000003">
    <property type="protein sequence ID" value="TCZ74134.1"/>
    <property type="molecule type" value="Genomic_DNA"/>
</dbReference>
<dbReference type="CDD" id="cd10434">
    <property type="entry name" value="GIY-YIG_UvrC_Cho"/>
    <property type="match status" value="1"/>
</dbReference>
<accession>A0A4R4E3K9</accession>
<dbReference type="NCBIfam" id="TIGR00573">
    <property type="entry name" value="dnaq"/>
    <property type="match status" value="1"/>
</dbReference>
<comment type="function">
    <text evidence="1">DNA polymerase III is a complex, multichain enzyme responsible for most of the replicative synthesis in bacteria. The epsilon subunit contain the editing function and is a proofreading 3'-5' exonuclease.</text>
</comment>
<dbReference type="Proteomes" id="UP000295164">
    <property type="component" value="Unassembled WGS sequence"/>
</dbReference>
<feature type="domain" description="GIY-YIG" evidence="3">
    <location>
        <begin position="197"/>
        <end position="275"/>
    </location>
</feature>
<dbReference type="InterPro" id="IPR036397">
    <property type="entry name" value="RNaseH_sf"/>
</dbReference>
<dbReference type="GO" id="GO:0003677">
    <property type="term" value="F:DNA binding"/>
    <property type="evidence" value="ECO:0007669"/>
    <property type="project" value="InterPro"/>
</dbReference>
<dbReference type="GO" id="GO:0008408">
    <property type="term" value="F:3'-5' exonuclease activity"/>
    <property type="evidence" value="ECO:0007669"/>
    <property type="project" value="TreeGrafter"/>
</dbReference>
<dbReference type="InterPro" id="IPR012337">
    <property type="entry name" value="RNaseH-like_sf"/>
</dbReference>
<sequence>MEYAIVDIETTGGYAAGNGITEISIQVFDGRRVIDRYESLVNPGMSIPRYIQGFTGIDDEMVRRAPFFEEIAEDVYRYLDGRVFVAHNVNFDYSFVKSQLEHCGYALQGKKLCTVRLARQIFPGHPSYSLGNLCHTLGIELQNRHRAGGDAAATAELFIRLIEADERGVIDKSLKKTSKEQTLPPHVPVEDFKALPGCPGVYYFHDNKGKVVYVGKAKNIRSRVNSHFSNNSDSRQKQNFLRSVHRITCQPTATELMAAILESTEIKRLWPAFNQAQKKPEDTFGIFAYEDQAGYLRLAIEKRRRNTNPIYTFHYKVDGQGAIRRLVREFSLCPKLCFLQTDNEGCHGVTEAWCQGACEKREAPTPYNERVREAIAALTRRPSYVVIDQGMNEEESSCILVERGDFFGMGYLPRDLQQMSLEALKEYLQPYKDNSTIRTLLNSYIVHNPAQVHHLDS</sequence>
<dbReference type="CDD" id="cd06127">
    <property type="entry name" value="DEDDh"/>
    <property type="match status" value="1"/>
</dbReference>
<comment type="subunit">
    <text evidence="2">DNA polymerase III contains a core (composed of alpha, epsilon and theta chains) that associates with a tau subunit. This core dimerizes to form the POLIII' complex. PolIII' associates with the gamma complex (composed of gamma, delta, delta', psi and chi chains) and with the beta chain to form the complete DNA polymerase III complex.</text>
</comment>
<organism evidence="4 5">
    <name type="scientific">Flaviaesturariibacter aridisoli</name>
    <dbReference type="NCBI Taxonomy" id="2545761"/>
    <lineage>
        <taxon>Bacteria</taxon>
        <taxon>Pseudomonadati</taxon>
        <taxon>Bacteroidota</taxon>
        <taxon>Chitinophagia</taxon>
        <taxon>Chitinophagales</taxon>
        <taxon>Chitinophagaceae</taxon>
        <taxon>Flaviaestuariibacter</taxon>
    </lineage>
</organism>
<gene>
    <name evidence="4" type="ORF">E0486_03400</name>
</gene>
<dbReference type="InterPro" id="IPR047296">
    <property type="entry name" value="GIY-YIG_UvrC_Cho"/>
</dbReference>
<comment type="caution">
    <text evidence="4">The sequence shown here is derived from an EMBL/GenBank/DDBJ whole genome shotgun (WGS) entry which is preliminary data.</text>
</comment>
<evidence type="ECO:0000259" key="3">
    <source>
        <dbReference type="PROSITE" id="PS50164"/>
    </source>
</evidence>
<dbReference type="GO" id="GO:0006289">
    <property type="term" value="P:nucleotide-excision repair"/>
    <property type="evidence" value="ECO:0007669"/>
    <property type="project" value="InterPro"/>
</dbReference>
<dbReference type="InterPro" id="IPR006054">
    <property type="entry name" value="DnaQ"/>
</dbReference>
<dbReference type="FunFam" id="3.30.420.10:FF:000045">
    <property type="entry name" value="3'-5' exonuclease DinG"/>
    <property type="match status" value="1"/>
</dbReference>
<dbReference type="AlphaFoldDB" id="A0A4R4E3K9"/>
<dbReference type="SUPFAM" id="SSF82771">
    <property type="entry name" value="GIY-YIG endonuclease"/>
    <property type="match status" value="1"/>
</dbReference>
<dbReference type="SUPFAM" id="SSF53098">
    <property type="entry name" value="Ribonuclease H-like"/>
    <property type="match status" value="1"/>
</dbReference>
<dbReference type="Pfam" id="PF01541">
    <property type="entry name" value="GIY-YIG"/>
    <property type="match status" value="1"/>
</dbReference>
<dbReference type="SMART" id="SM00465">
    <property type="entry name" value="GIYc"/>
    <property type="match status" value="1"/>
</dbReference>
<dbReference type="GO" id="GO:0045004">
    <property type="term" value="P:DNA replication proofreading"/>
    <property type="evidence" value="ECO:0007669"/>
    <property type="project" value="TreeGrafter"/>
</dbReference>
<reference evidence="4 5" key="1">
    <citation type="submission" date="2019-03" db="EMBL/GenBank/DDBJ databases">
        <authorList>
            <person name="Kim M.K.M."/>
        </authorList>
    </citation>
    <scope>NUCLEOTIDE SEQUENCE [LARGE SCALE GENOMIC DNA]</scope>
    <source>
        <strain evidence="4 5">17J68-15</strain>
    </source>
</reference>
<dbReference type="PANTHER" id="PTHR30231">
    <property type="entry name" value="DNA POLYMERASE III SUBUNIT EPSILON"/>
    <property type="match status" value="1"/>
</dbReference>
<proteinExistence type="predicted"/>
<dbReference type="PROSITE" id="PS50164">
    <property type="entry name" value="GIY_YIG"/>
    <property type="match status" value="1"/>
</dbReference>
<dbReference type="SMART" id="SM00479">
    <property type="entry name" value="EXOIII"/>
    <property type="match status" value="1"/>
</dbReference>
<protein>
    <submittedName>
        <fullName evidence="4">DNA polymerase III subunit epsilon</fullName>
    </submittedName>
</protein>
<keyword evidence="5" id="KW-1185">Reference proteome</keyword>
<evidence type="ECO:0000256" key="2">
    <source>
        <dbReference type="ARBA" id="ARBA00026073"/>
    </source>
</evidence>
<dbReference type="Pfam" id="PF00929">
    <property type="entry name" value="RNase_T"/>
    <property type="match status" value="1"/>
</dbReference>